<dbReference type="SUPFAM" id="SSF52283">
    <property type="entry name" value="Formate/glycerate dehydrogenase catalytic domain-like"/>
    <property type="match status" value="1"/>
</dbReference>
<dbReference type="GO" id="GO:0051287">
    <property type="term" value="F:NAD binding"/>
    <property type="evidence" value="ECO:0007669"/>
    <property type="project" value="InterPro"/>
</dbReference>
<dbReference type="Pfam" id="PF00389">
    <property type="entry name" value="2-Hacid_dh"/>
    <property type="match status" value="1"/>
</dbReference>
<dbReference type="InterPro" id="IPR006139">
    <property type="entry name" value="D-isomer_2_OHA_DH_cat_dom"/>
</dbReference>
<dbReference type="FunFam" id="3.40.50.720:FF:000234">
    <property type="entry name" value="2-hydroxyacid dehydrogenase, putative"/>
    <property type="match status" value="1"/>
</dbReference>
<name>A0A5K1JXE7_9APHY</name>
<dbReference type="GO" id="GO:0005829">
    <property type="term" value="C:cytosol"/>
    <property type="evidence" value="ECO:0007669"/>
    <property type="project" value="TreeGrafter"/>
</dbReference>
<proteinExistence type="inferred from homology"/>
<reference evidence="4" key="1">
    <citation type="submission" date="2019-10" db="EMBL/GenBank/DDBJ databases">
        <authorList>
            <person name="Nor Muhammad N."/>
        </authorList>
    </citation>
    <scope>NUCLEOTIDE SEQUENCE</scope>
</reference>
<sequence>MQRAVLRGVEEVRNYKIANDLFLDLLRFLPAHTTTRKASDKMVRVLICGDLVWAHKECEDLFRGLADVVTMDSPNRTEFFAGLQQPGGKYDGIVGIYRHNVSTDHIGIFDKELIAKLPTSVKWIAHNGAGYDQIDVHACKERSIVVSNTPGAVDDATATTALYLMISALRRFAHAEQDLRANN</sequence>
<protein>
    <submittedName>
        <fullName evidence="4">Conserved virulence factor C</fullName>
    </submittedName>
</protein>
<dbReference type="PANTHER" id="PTHR10996">
    <property type="entry name" value="2-HYDROXYACID DEHYDROGENASE-RELATED"/>
    <property type="match status" value="1"/>
</dbReference>
<dbReference type="InterPro" id="IPR050223">
    <property type="entry name" value="D-isomer_2-hydroxyacid_DH"/>
</dbReference>
<dbReference type="AlphaFoldDB" id="A0A5K1JXE7"/>
<evidence type="ECO:0000256" key="1">
    <source>
        <dbReference type="ARBA" id="ARBA00005854"/>
    </source>
</evidence>
<dbReference type="PANTHER" id="PTHR10996:SF257">
    <property type="entry name" value="GLYOXYLATE REDUCTASE 1"/>
    <property type="match status" value="1"/>
</dbReference>
<dbReference type="EMBL" id="LR725130">
    <property type="protein sequence ID" value="VWO95815.1"/>
    <property type="molecule type" value="Genomic_DNA"/>
</dbReference>
<dbReference type="GO" id="GO:0030267">
    <property type="term" value="F:glyoxylate reductase (NADPH) activity"/>
    <property type="evidence" value="ECO:0007669"/>
    <property type="project" value="TreeGrafter"/>
</dbReference>
<comment type="similarity">
    <text evidence="1">Belongs to the D-isomer specific 2-hydroxyacid dehydrogenase family.</text>
</comment>
<keyword evidence="2" id="KW-0560">Oxidoreductase</keyword>
<gene>
    <name evidence="4" type="primary">Q5HFZ4</name>
</gene>
<dbReference type="GO" id="GO:0016618">
    <property type="term" value="F:hydroxypyruvate reductase [NAD(P)H] activity"/>
    <property type="evidence" value="ECO:0007669"/>
    <property type="project" value="TreeGrafter"/>
</dbReference>
<feature type="domain" description="D-isomer specific 2-hydroxyacid dehydrogenase catalytic" evidence="3">
    <location>
        <begin position="99"/>
        <end position="160"/>
    </location>
</feature>
<accession>A0A5K1JXE7</accession>
<dbReference type="Gene3D" id="3.40.50.720">
    <property type="entry name" value="NAD(P)-binding Rossmann-like Domain"/>
    <property type="match status" value="1"/>
</dbReference>
<evidence type="ECO:0000313" key="4">
    <source>
        <dbReference type="EMBL" id="VWO95815.1"/>
    </source>
</evidence>
<evidence type="ECO:0000259" key="3">
    <source>
        <dbReference type="Pfam" id="PF00389"/>
    </source>
</evidence>
<organism evidence="4">
    <name type="scientific">Ganoderma boninense</name>
    <dbReference type="NCBI Taxonomy" id="34458"/>
    <lineage>
        <taxon>Eukaryota</taxon>
        <taxon>Fungi</taxon>
        <taxon>Dikarya</taxon>
        <taxon>Basidiomycota</taxon>
        <taxon>Agaricomycotina</taxon>
        <taxon>Agaricomycetes</taxon>
        <taxon>Polyporales</taxon>
        <taxon>Polyporaceae</taxon>
        <taxon>Ganoderma</taxon>
    </lineage>
</organism>
<evidence type="ECO:0000256" key="2">
    <source>
        <dbReference type="ARBA" id="ARBA00023002"/>
    </source>
</evidence>